<evidence type="ECO:0000256" key="4">
    <source>
        <dbReference type="ARBA" id="ARBA00023242"/>
    </source>
</evidence>
<evidence type="ECO:0000313" key="7">
    <source>
        <dbReference type="Proteomes" id="UP001497516"/>
    </source>
</evidence>
<evidence type="ECO:0000256" key="1">
    <source>
        <dbReference type="ARBA" id="ARBA00004123"/>
    </source>
</evidence>
<feature type="region of interest" description="Leucine repeat II (LRII)" evidence="5">
    <location>
        <begin position="32"/>
        <end position="64"/>
    </location>
</feature>
<keyword evidence="3" id="KW-0804">Transcription</keyword>
<comment type="subcellular location">
    <subcellularLocation>
        <location evidence="1">Nucleus</location>
    </subcellularLocation>
</comment>
<keyword evidence="4" id="KW-0539">Nucleus</keyword>
<dbReference type="Pfam" id="PF03514">
    <property type="entry name" value="GRAS"/>
    <property type="match status" value="1"/>
</dbReference>
<keyword evidence="2" id="KW-0805">Transcription regulation</keyword>
<evidence type="ECO:0008006" key="8">
    <source>
        <dbReference type="Google" id="ProtNLM"/>
    </source>
</evidence>
<organism evidence="6 7">
    <name type="scientific">Linum trigynum</name>
    <dbReference type="NCBI Taxonomy" id="586398"/>
    <lineage>
        <taxon>Eukaryota</taxon>
        <taxon>Viridiplantae</taxon>
        <taxon>Streptophyta</taxon>
        <taxon>Embryophyta</taxon>
        <taxon>Tracheophyta</taxon>
        <taxon>Spermatophyta</taxon>
        <taxon>Magnoliopsida</taxon>
        <taxon>eudicotyledons</taxon>
        <taxon>Gunneridae</taxon>
        <taxon>Pentapetalae</taxon>
        <taxon>rosids</taxon>
        <taxon>fabids</taxon>
        <taxon>Malpighiales</taxon>
        <taxon>Linaceae</taxon>
        <taxon>Linum</taxon>
    </lineage>
</organism>
<evidence type="ECO:0000256" key="3">
    <source>
        <dbReference type="ARBA" id="ARBA00023163"/>
    </source>
</evidence>
<sequence>MQALAIRLSVPPAFRFTRIGRPQPNNYDNLQQVEWKLAHLAETMVVEFESRGFLANSLADLEPEMLDLRPADVEAMAVNSMFEIHRFLGWSVWMDKVLSTIKATKPKIVTVVEQEVNHSGPVFVDRFTEALHYYSSMLRLAGRVVVVVAAGESGFGDVGASD</sequence>
<accession>A0AAV2CYH4</accession>
<keyword evidence="7" id="KW-1185">Reference proteome</keyword>
<dbReference type="PANTHER" id="PTHR31636">
    <property type="entry name" value="OSJNBA0084A10.13 PROTEIN-RELATED"/>
    <property type="match status" value="1"/>
</dbReference>
<proteinExistence type="inferred from homology"/>
<name>A0AAV2CYH4_9ROSI</name>
<evidence type="ECO:0000256" key="5">
    <source>
        <dbReference type="PROSITE-ProRule" id="PRU01191"/>
    </source>
</evidence>
<dbReference type="PROSITE" id="PS50985">
    <property type="entry name" value="GRAS"/>
    <property type="match status" value="1"/>
</dbReference>
<feature type="region of interest" description="SAW" evidence="5">
    <location>
        <begin position="150"/>
        <end position="162"/>
    </location>
</feature>
<gene>
    <name evidence="6" type="ORF">LTRI10_LOCUS8291</name>
</gene>
<dbReference type="Proteomes" id="UP001497516">
    <property type="component" value="Chromosome 10"/>
</dbReference>
<reference evidence="6 7" key="1">
    <citation type="submission" date="2024-04" db="EMBL/GenBank/DDBJ databases">
        <authorList>
            <person name="Fracassetti M."/>
        </authorList>
    </citation>
    <scope>NUCLEOTIDE SEQUENCE [LARGE SCALE GENOMIC DNA]</scope>
</reference>
<comment type="similarity">
    <text evidence="5">Belongs to the GRAS family.</text>
</comment>
<protein>
    <recommendedName>
        <fullName evidence="8">DELLA protein</fullName>
    </recommendedName>
</protein>
<comment type="caution">
    <text evidence="5">Lacks conserved residue(s) required for the propagation of feature annotation.</text>
</comment>
<dbReference type="EMBL" id="OZ034814">
    <property type="protein sequence ID" value="CAL1360887.1"/>
    <property type="molecule type" value="Genomic_DNA"/>
</dbReference>
<dbReference type="GO" id="GO:0005634">
    <property type="term" value="C:nucleus"/>
    <property type="evidence" value="ECO:0007669"/>
    <property type="project" value="UniProtKB-SubCell"/>
</dbReference>
<evidence type="ECO:0000313" key="6">
    <source>
        <dbReference type="EMBL" id="CAL1360887.1"/>
    </source>
</evidence>
<dbReference type="InterPro" id="IPR005202">
    <property type="entry name" value="TF_GRAS"/>
</dbReference>
<evidence type="ECO:0000256" key="2">
    <source>
        <dbReference type="ARBA" id="ARBA00023015"/>
    </source>
</evidence>
<dbReference type="AlphaFoldDB" id="A0AAV2CYH4"/>